<dbReference type="Proteomes" id="UP001163046">
    <property type="component" value="Unassembled WGS sequence"/>
</dbReference>
<gene>
    <name evidence="2" type="ORF">OS493_023408</name>
</gene>
<reference evidence="2" key="1">
    <citation type="submission" date="2023-01" db="EMBL/GenBank/DDBJ databases">
        <title>Genome assembly of the deep-sea coral Lophelia pertusa.</title>
        <authorList>
            <person name="Herrera S."/>
            <person name="Cordes E."/>
        </authorList>
    </citation>
    <scope>NUCLEOTIDE SEQUENCE</scope>
    <source>
        <strain evidence="2">USNM1676648</strain>
        <tissue evidence="2">Polyp</tissue>
    </source>
</reference>
<dbReference type="EMBL" id="MU825413">
    <property type="protein sequence ID" value="KAJ7390695.1"/>
    <property type="molecule type" value="Genomic_DNA"/>
</dbReference>
<keyword evidence="3" id="KW-1185">Reference proteome</keyword>
<name>A0A9X0A062_9CNID</name>
<dbReference type="AlphaFoldDB" id="A0A9X0A062"/>
<protein>
    <recommendedName>
        <fullName evidence="4">Apple domain-containing protein</fullName>
    </recommendedName>
</protein>
<organism evidence="2 3">
    <name type="scientific">Desmophyllum pertusum</name>
    <dbReference type="NCBI Taxonomy" id="174260"/>
    <lineage>
        <taxon>Eukaryota</taxon>
        <taxon>Metazoa</taxon>
        <taxon>Cnidaria</taxon>
        <taxon>Anthozoa</taxon>
        <taxon>Hexacorallia</taxon>
        <taxon>Scleractinia</taxon>
        <taxon>Caryophylliina</taxon>
        <taxon>Caryophylliidae</taxon>
        <taxon>Desmophyllum</taxon>
    </lineage>
</organism>
<evidence type="ECO:0000256" key="1">
    <source>
        <dbReference type="SAM" id="SignalP"/>
    </source>
</evidence>
<keyword evidence="1" id="KW-0732">Signal</keyword>
<dbReference type="OrthoDB" id="5988983at2759"/>
<feature type="signal peptide" evidence="1">
    <location>
        <begin position="1"/>
        <end position="26"/>
    </location>
</feature>
<evidence type="ECO:0008006" key="4">
    <source>
        <dbReference type="Google" id="ProtNLM"/>
    </source>
</evidence>
<proteinExistence type="predicted"/>
<sequence>MLKLSLLTVLIKGFLIFLVVRLPCESCQNAFENIQEFLQNRQLPGRFLPSTGLKLSKQLVFTKMGCLDICLRTAECGSFDVALTKPRNGTIKPPWICVINRRVNPQDTTPKLGAQGQANGWMHFNATSQELQEVSCCDAFINDKCAAWQSF</sequence>
<evidence type="ECO:0000313" key="2">
    <source>
        <dbReference type="EMBL" id="KAJ7390695.1"/>
    </source>
</evidence>
<evidence type="ECO:0000313" key="3">
    <source>
        <dbReference type="Proteomes" id="UP001163046"/>
    </source>
</evidence>
<accession>A0A9X0A062</accession>
<feature type="chain" id="PRO_5040731421" description="Apple domain-containing protein" evidence="1">
    <location>
        <begin position="27"/>
        <end position="151"/>
    </location>
</feature>
<comment type="caution">
    <text evidence="2">The sequence shown here is derived from an EMBL/GenBank/DDBJ whole genome shotgun (WGS) entry which is preliminary data.</text>
</comment>